<dbReference type="AlphaFoldDB" id="A0A179IRF2"/>
<dbReference type="InterPro" id="IPR050547">
    <property type="entry name" value="DEAD_box_RNA_helicases"/>
</dbReference>
<feature type="domain" description="HD Cas3-type" evidence="10">
    <location>
        <begin position="19"/>
        <end position="222"/>
    </location>
</feature>
<dbReference type="Pfam" id="PF18019">
    <property type="entry name" value="Cas3_HD"/>
    <property type="match status" value="1"/>
</dbReference>
<dbReference type="GO" id="GO:0046872">
    <property type="term" value="F:metal ion binding"/>
    <property type="evidence" value="ECO:0007669"/>
    <property type="project" value="UniProtKB-KW"/>
</dbReference>
<dbReference type="OrthoDB" id="9810236at2"/>
<keyword evidence="4" id="KW-0479">Metal-binding</keyword>
<keyword evidence="5" id="KW-0547">Nucleotide-binding</keyword>
<evidence type="ECO:0000256" key="5">
    <source>
        <dbReference type="ARBA" id="ARBA00022741"/>
    </source>
</evidence>
<dbReference type="SMART" id="SM00471">
    <property type="entry name" value="HDc"/>
    <property type="match status" value="1"/>
</dbReference>
<evidence type="ECO:0000313" key="12">
    <source>
        <dbReference type="Proteomes" id="UP000243024"/>
    </source>
</evidence>
<comment type="caution">
    <text evidence="11">The sequence shown here is derived from an EMBL/GenBank/DDBJ whole genome shotgun (WGS) entry which is preliminary data.</text>
</comment>
<keyword evidence="6" id="KW-0378">Hydrolase</keyword>
<dbReference type="Gene3D" id="1.10.3210.30">
    <property type="match status" value="1"/>
</dbReference>
<dbReference type="InterPro" id="IPR003607">
    <property type="entry name" value="HD/PDEase_dom"/>
</dbReference>
<protein>
    <recommendedName>
        <fullName evidence="10">HD Cas3-type domain-containing protein</fullName>
    </recommendedName>
</protein>
<dbReference type="RefSeq" id="WP_066201146.1">
    <property type="nucleotide sequence ID" value="NZ_CBCSAS010000038.1"/>
</dbReference>
<dbReference type="NCBIfam" id="TIGR01596">
    <property type="entry name" value="cas3_HD"/>
    <property type="match status" value="1"/>
</dbReference>
<dbReference type="CDD" id="cd09641">
    <property type="entry name" value="Cas3''_I"/>
    <property type="match status" value="1"/>
</dbReference>
<dbReference type="GO" id="GO:0003723">
    <property type="term" value="F:RNA binding"/>
    <property type="evidence" value="ECO:0007669"/>
    <property type="project" value="TreeGrafter"/>
</dbReference>
<evidence type="ECO:0000256" key="1">
    <source>
        <dbReference type="ARBA" id="ARBA00006847"/>
    </source>
</evidence>
<keyword evidence="9" id="KW-0051">Antiviral defense</keyword>
<dbReference type="STRING" id="1484.SA87_07360"/>
<sequence>MDRACIFWGKLKLDANEPQKVRCLPLAAHSLDVAYVLRALAELPGFRRALERAAGRALRPTDLDRLAVLATLHDMGKANLDFQRQIDPGYRQKVGHIRAMAAILDPEVGEASLFNRWLEALPPEFQDWFSDDETAFSYFYAILSHHGRPVKFGGKDEDRRRSLHGWTPGPEGDPFAAIRELVAWARGVFPLAFQEDPERLTLPDSPAFVHRFAGLLMLADWLGSHEHWFPIRPVTFEERLAHARDVVPRLLRGVGLDVRSLRPHLGRIRSFEERFGFPPNSVQERIEHLDPEDDRTRLLILESETGSGKTEAALNWFFKLFAAGKVDGLYFALPTRVAARELYTRVHRAMERWFPDPLERPVTVLAVPGYAQVDGLPVSQVLPAEGEGNRWQEDEGLRLHERRWAAERPKRFLAATVAVGTVDQALLSVVKAAHAHLRSVSLDRSLLVVDEVHASDAYMTHLLEALVRHHHRIGGYAMLISATLGASARQRYLRAAGGAGENVGWASAVEAPYPRITLADGSGLAVPSGREKRVRFTLLPLAQKLEEVAAEIIRHLRSGARVLVVLNTVSRAVSLQKMIEAHPDLNQEWLFRCRGHQGREVVTLHHGRFAPEDRVILDACVSRRLGRGSEGGPILLIGTQTLEQSLDLDADVLITDLVPADVLLQRVGRLHRHNRQDRPEPYRQPASCFVLVPEGDLSAALDEKGNVRTAYKALGYGSVYEDLRMLELTRRMLAGRPDVVIPRDNRLLVESVTHPERLELLADESLPWRRHMEGREGADLSKGIAANYIVASFDEHFGEAEFNVDGAKVTTRLGADTLQVPLSRPVISPFGQTLREITIPAHWAPENPPDEVIVEAAEEGVEAILRFGTHLYRYSRYGLEVISDGKGNRPEPEVV</sequence>
<evidence type="ECO:0000256" key="3">
    <source>
        <dbReference type="ARBA" id="ARBA00022722"/>
    </source>
</evidence>
<dbReference type="PANTHER" id="PTHR47963">
    <property type="entry name" value="DEAD-BOX ATP-DEPENDENT RNA HELICASE 47, MITOCHONDRIAL"/>
    <property type="match status" value="1"/>
</dbReference>
<evidence type="ECO:0000313" key="11">
    <source>
        <dbReference type="EMBL" id="OAR04280.1"/>
    </source>
</evidence>
<dbReference type="InterPro" id="IPR014001">
    <property type="entry name" value="Helicase_ATP-bd"/>
</dbReference>
<evidence type="ECO:0000256" key="2">
    <source>
        <dbReference type="ARBA" id="ARBA00009046"/>
    </source>
</evidence>
<dbReference type="GO" id="GO:0005524">
    <property type="term" value="F:ATP binding"/>
    <property type="evidence" value="ECO:0007669"/>
    <property type="project" value="UniProtKB-KW"/>
</dbReference>
<dbReference type="NCBIfam" id="TIGR01587">
    <property type="entry name" value="cas3_core"/>
    <property type="match status" value="1"/>
</dbReference>
<evidence type="ECO:0000256" key="9">
    <source>
        <dbReference type="ARBA" id="ARBA00023118"/>
    </source>
</evidence>
<dbReference type="InterPro" id="IPR027417">
    <property type="entry name" value="P-loop_NTPase"/>
</dbReference>
<evidence type="ECO:0000256" key="6">
    <source>
        <dbReference type="ARBA" id="ARBA00022801"/>
    </source>
</evidence>
<dbReference type="PROSITE" id="PS51643">
    <property type="entry name" value="HD_CAS3"/>
    <property type="match status" value="1"/>
</dbReference>
<keyword evidence="8" id="KW-0067">ATP-binding</keyword>
<comment type="similarity">
    <text evidence="2">In the central section; belongs to the CRISPR-associated helicase Cas3 family.</text>
</comment>
<evidence type="ECO:0000256" key="7">
    <source>
        <dbReference type="ARBA" id="ARBA00022806"/>
    </source>
</evidence>
<dbReference type="Gene3D" id="3.40.50.300">
    <property type="entry name" value="P-loop containing nucleotide triphosphate hydrolases"/>
    <property type="match status" value="2"/>
</dbReference>
<dbReference type="SMART" id="SM00487">
    <property type="entry name" value="DEXDc"/>
    <property type="match status" value="1"/>
</dbReference>
<dbReference type="Pfam" id="PF22590">
    <property type="entry name" value="Cas3-like_C_2"/>
    <property type="match status" value="1"/>
</dbReference>
<keyword evidence="12" id="KW-1185">Reference proteome</keyword>
<reference evidence="11 12" key="1">
    <citation type="submission" date="2015-09" db="EMBL/GenBank/DDBJ databases">
        <title>Draft genome sequence of Hydrogenibacillus schlegelii DSM 2000.</title>
        <authorList>
            <person name="Hemp J."/>
        </authorList>
    </citation>
    <scope>NUCLEOTIDE SEQUENCE [LARGE SCALE GENOMIC DNA]</scope>
    <source>
        <strain evidence="11 12">MA 48</strain>
    </source>
</reference>
<comment type="similarity">
    <text evidence="1">In the N-terminal section; belongs to the CRISPR-associated nuclease Cas3-HD family.</text>
</comment>
<evidence type="ECO:0000256" key="8">
    <source>
        <dbReference type="ARBA" id="ARBA00022840"/>
    </source>
</evidence>
<dbReference type="GO" id="GO:0051607">
    <property type="term" value="P:defense response to virus"/>
    <property type="evidence" value="ECO:0007669"/>
    <property type="project" value="UniProtKB-KW"/>
</dbReference>
<dbReference type="InterPro" id="IPR054712">
    <property type="entry name" value="Cas3-like_dom"/>
</dbReference>
<accession>A0A179IRF2</accession>
<gene>
    <name evidence="11" type="ORF">SA87_07360</name>
</gene>
<dbReference type="GO" id="GO:0004518">
    <property type="term" value="F:nuclease activity"/>
    <property type="evidence" value="ECO:0007669"/>
    <property type="project" value="UniProtKB-KW"/>
</dbReference>
<dbReference type="InterPro" id="IPR006474">
    <property type="entry name" value="Helicase_Cas3_CRISPR-ass_core"/>
</dbReference>
<evidence type="ECO:0000259" key="10">
    <source>
        <dbReference type="PROSITE" id="PS51643"/>
    </source>
</evidence>
<dbReference type="InterPro" id="IPR038257">
    <property type="entry name" value="CRISPR-assoc_Cas3_HD_sf"/>
</dbReference>
<dbReference type="SUPFAM" id="SSF52540">
    <property type="entry name" value="P-loop containing nucleoside triphosphate hydrolases"/>
    <property type="match status" value="1"/>
</dbReference>
<keyword evidence="3" id="KW-0540">Nuclease</keyword>
<name>A0A179IRF2_HYDSH</name>
<dbReference type="EMBL" id="JXBB01000022">
    <property type="protein sequence ID" value="OAR04280.1"/>
    <property type="molecule type" value="Genomic_DNA"/>
</dbReference>
<proteinExistence type="inferred from homology"/>
<keyword evidence="7" id="KW-0347">Helicase</keyword>
<dbReference type="PANTHER" id="PTHR47963:SF9">
    <property type="entry name" value="CRISPR-ASSOCIATED ENDONUCLEASE_HELICASE CAS3"/>
    <property type="match status" value="1"/>
</dbReference>
<evidence type="ECO:0000256" key="4">
    <source>
        <dbReference type="ARBA" id="ARBA00022723"/>
    </source>
</evidence>
<dbReference type="Proteomes" id="UP000243024">
    <property type="component" value="Unassembled WGS sequence"/>
</dbReference>
<dbReference type="GO" id="GO:0003724">
    <property type="term" value="F:RNA helicase activity"/>
    <property type="evidence" value="ECO:0007669"/>
    <property type="project" value="TreeGrafter"/>
</dbReference>
<organism evidence="11 12">
    <name type="scientific">Hydrogenibacillus schlegelii</name>
    <name type="common">Bacillus schlegelii</name>
    <dbReference type="NCBI Taxonomy" id="1484"/>
    <lineage>
        <taxon>Bacteria</taxon>
        <taxon>Bacillati</taxon>
        <taxon>Bacillota</taxon>
        <taxon>Bacilli</taxon>
        <taxon>Bacillales</taxon>
        <taxon>Bacillales Family X. Incertae Sedis</taxon>
        <taxon>Hydrogenibacillus</taxon>
    </lineage>
</organism>
<dbReference type="GO" id="GO:0016787">
    <property type="term" value="F:hydrolase activity"/>
    <property type="evidence" value="ECO:0007669"/>
    <property type="project" value="UniProtKB-KW"/>
</dbReference>
<dbReference type="InterPro" id="IPR006483">
    <property type="entry name" value="CRISPR-assoc_Cas3_HD"/>
</dbReference>